<evidence type="ECO:0000313" key="12">
    <source>
        <dbReference type="Proteomes" id="UP001479436"/>
    </source>
</evidence>
<evidence type="ECO:0000256" key="7">
    <source>
        <dbReference type="ARBA" id="ARBA00023065"/>
    </source>
</evidence>
<keyword evidence="10" id="KW-0175">Coiled coil</keyword>
<dbReference type="PIRSF" id="PIRSF001293">
    <property type="entry name" value="ATP6V0A1"/>
    <property type="match status" value="1"/>
</dbReference>
<feature type="transmembrane region" description="Helical" evidence="9">
    <location>
        <begin position="582"/>
        <end position="604"/>
    </location>
</feature>
<evidence type="ECO:0000256" key="8">
    <source>
        <dbReference type="ARBA" id="ARBA00023136"/>
    </source>
</evidence>
<dbReference type="PANTHER" id="PTHR11629:SF63">
    <property type="entry name" value="V-TYPE PROTON ATPASE SUBUNIT A"/>
    <property type="match status" value="1"/>
</dbReference>
<comment type="subcellular location">
    <subcellularLocation>
        <location evidence="1">Membrane</location>
        <topology evidence="1">Multi-pass membrane protein</topology>
    </subcellularLocation>
</comment>
<dbReference type="InterPro" id="IPR026028">
    <property type="entry name" value="V-type_ATPase_116kDa_su_euka"/>
</dbReference>
<evidence type="ECO:0000256" key="1">
    <source>
        <dbReference type="ARBA" id="ARBA00004141"/>
    </source>
</evidence>
<evidence type="ECO:0000256" key="5">
    <source>
        <dbReference type="ARBA" id="ARBA00022781"/>
    </source>
</evidence>
<dbReference type="EMBL" id="JASJQH010006913">
    <property type="protein sequence ID" value="KAK9727681.1"/>
    <property type="molecule type" value="Genomic_DNA"/>
</dbReference>
<keyword evidence="12" id="KW-1185">Reference proteome</keyword>
<dbReference type="Proteomes" id="UP001479436">
    <property type="component" value="Unassembled WGS sequence"/>
</dbReference>
<comment type="function">
    <text evidence="9">Essential component of the vacuolar proton pump (V-ATPase), a multimeric enzyme that catalyzes the translocation of protons across the membranes. Required for assembly and activity of the V-ATPase.</text>
</comment>
<sequence length="839" mass="96339">MDTHYFPTSRRSPSSLFRSEDMSLVQLFIPTEVARPTVSHLGELGVIQFRDLNSETTTFQRAFVNEIRRLDEIERKIFSIIQQSEKQFIKPRNFPTDGYLSRPQTTREIDELEEVVNQYEQRLEQMNQSFESLQKRLMEMTEVKHILQQATTFFREAETHQEEIRRSSFDDSAPLLHAQDLEVGGTGDTTHVNIGFIAGVIPRHRIHIFERILWRALRGNLYMHWGEIEEPITDPVTQENVDKNVFIIFAHGQEILAKIKRVSESMSATLYPIEESVEDRRAHAIDVTNKIEDLNNVLYNINQTRRTELVAASDSLTSWQTIIKKEKAIYDVMNRFIYDSNRKCLIAEGWCPTNEIDHIQFVIRSDSAQSGSNIGSILSELHTTKEPPTFHRTNKFTEGFQNIVDAYGVAKYKEVNPGLFTVITFPFLFAVMFGDFGHGIIMTTFAMWMCLKEKKLQKAGGGEIFAMMFSGRYIILLMGIFSIFTGLIYNDMFSKSLSLFRSGWEFSSPTLPGQSIEATKVGVYPFGLDPAWHGSDNYLIFTNSYKMKMSVIFGVAQMTFGIVLTVFNYKYFKKEFSIWAEFLPQVLFMECIFGYLVLTILYKWSINWFATDSSGNALYGTPPGLLNMLIYMFLSPGHVDPKEQLYRGQGVFQALLLLVAFVCIPWMLCAKPYILKKEHDKIIDAGYTTVGTHNHDNESYDGHANEDSDIHDDFDFADIVIHQIIHTIEFCLGCISNTASYLRLWALSLAHAQLSEVLWSMTLEVCFTLSPNVRPLGILVGFTVWFTLTVSILLIMEGLSAFLHALRLHWVEFNNKFYEGTGTLFEPFSFQRILEGEVE</sequence>
<evidence type="ECO:0000256" key="10">
    <source>
        <dbReference type="SAM" id="Coils"/>
    </source>
</evidence>
<feature type="transmembrane region" description="Helical" evidence="9">
    <location>
        <begin position="646"/>
        <end position="668"/>
    </location>
</feature>
<feature type="transmembrane region" description="Helical" evidence="9">
    <location>
        <begin position="551"/>
        <end position="570"/>
    </location>
</feature>
<evidence type="ECO:0000256" key="6">
    <source>
        <dbReference type="ARBA" id="ARBA00022989"/>
    </source>
</evidence>
<keyword evidence="4 9" id="KW-0812">Transmembrane</keyword>
<evidence type="ECO:0000256" key="9">
    <source>
        <dbReference type="RuleBase" id="RU361189"/>
    </source>
</evidence>
<feature type="transmembrane region" description="Helical" evidence="9">
    <location>
        <begin position="778"/>
        <end position="806"/>
    </location>
</feature>
<feature type="coiled-coil region" evidence="10">
    <location>
        <begin position="102"/>
        <end position="143"/>
    </location>
</feature>
<dbReference type="Pfam" id="PF01496">
    <property type="entry name" value="V_ATPase_I"/>
    <property type="match status" value="1"/>
</dbReference>
<keyword evidence="5 9" id="KW-0375">Hydrogen ion transport</keyword>
<comment type="caution">
    <text evidence="11">The sequence shown here is derived from an EMBL/GenBank/DDBJ whole genome shotgun (WGS) entry which is preliminary data.</text>
</comment>
<keyword evidence="7 9" id="KW-0406">Ion transport</keyword>
<accession>A0ABR2W968</accession>
<organism evidence="11 12">
    <name type="scientific">Basidiobolus ranarum</name>
    <dbReference type="NCBI Taxonomy" id="34480"/>
    <lineage>
        <taxon>Eukaryota</taxon>
        <taxon>Fungi</taxon>
        <taxon>Fungi incertae sedis</taxon>
        <taxon>Zoopagomycota</taxon>
        <taxon>Entomophthoromycotina</taxon>
        <taxon>Basidiobolomycetes</taxon>
        <taxon>Basidiobolales</taxon>
        <taxon>Basidiobolaceae</taxon>
        <taxon>Basidiobolus</taxon>
    </lineage>
</organism>
<comment type="similarity">
    <text evidence="2 9">Belongs to the V-ATPase 116 kDa subunit family.</text>
</comment>
<evidence type="ECO:0000256" key="3">
    <source>
        <dbReference type="ARBA" id="ARBA00022448"/>
    </source>
</evidence>
<keyword evidence="3 9" id="KW-0813">Transport</keyword>
<evidence type="ECO:0000256" key="4">
    <source>
        <dbReference type="ARBA" id="ARBA00022692"/>
    </source>
</evidence>
<name>A0ABR2W968_9FUNG</name>
<keyword evidence="6 9" id="KW-1133">Transmembrane helix</keyword>
<evidence type="ECO:0000256" key="2">
    <source>
        <dbReference type="ARBA" id="ARBA00009904"/>
    </source>
</evidence>
<proteinExistence type="inferred from homology"/>
<dbReference type="InterPro" id="IPR002490">
    <property type="entry name" value="V-ATPase_116kDa_su"/>
</dbReference>
<feature type="transmembrane region" description="Helical" evidence="9">
    <location>
        <begin position="472"/>
        <end position="489"/>
    </location>
</feature>
<keyword evidence="8 9" id="KW-0472">Membrane</keyword>
<dbReference type="PANTHER" id="PTHR11629">
    <property type="entry name" value="VACUOLAR PROTON ATPASES"/>
    <property type="match status" value="1"/>
</dbReference>
<gene>
    <name evidence="11" type="primary">VPH1_3</name>
    <name evidence="11" type="ORF">K7432_001615</name>
</gene>
<protein>
    <recommendedName>
        <fullName evidence="9">V-type proton ATPase subunit a</fullName>
    </recommendedName>
</protein>
<feature type="transmembrane region" description="Helical" evidence="9">
    <location>
        <begin position="427"/>
        <end position="451"/>
    </location>
</feature>
<reference evidence="11 12" key="1">
    <citation type="submission" date="2023-04" db="EMBL/GenBank/DDBJ databases">
        <title>Genome of Basidiobolus ranarum AG-B5.</title>
        <authorList>
            <person name="Stajich J.E."/>
            <person name="Carter-House D."/>
            <person name="Gryganskyi A."/>
        </authorList>
    </citation>
    <scope>NUCLEOTIDE SEQUENCE [LARGE SCALE GENOMIC DNA]</scope>
    <source>
        <strain evidence="11 12">AG-B5</strain>
    </source>
</reference>
<evidence type="ECO:0000313" key="11">
    <source>
        <dbReference type="EMBL" id="KAK9727681.1"/>
    </source>
</evidence>
<feature type="transmembrane region" description="Helical" evidence="9">
    <location>
        <begin position="616"/>
        <end position="634"/>
    </location>
</feature>